<feature type="region of interest" description="Disordered" evidence="1">
    <location>
        <begin position="20"/>
        <end position="127"/>
    </location>
</feature>
<dbReference type="AlphaFoldDB" id="A0A9P6WYN0"/>
<reference evidence="2" key="1">
    <citation type="journal article" date="2020" name="Microb. Genom.">
        <title>Genetic diversity of clinical and environmental Mucorales isolates obtained from an investigation of mucormycosis cases among solid organ transplant recipients.</title>
        <authorList>
            <person name="Nguyen M.H."/>
            <person name="Kaul D."/>
            <person name="Muto C."/>
            <person name="Cheng S.J."/>
            <person name="Richter R.A."/>
            <person name="Bruno V.M."/>
            <person name="Liu G."/>
            <person name="Beyhan S."/>
            <person name="Sundermann A.J."/>
            <person name="Mounaud S."/>
            <person name="Pasculle A.W."/>
            <person name="Nierman W.C."/>
            <person name="Driscoll E."/>
            <person name="Cumbie R."/>
            <person name="Clancy C.J."/>
            <person name="Dupont C.L."/>
        </authorList>
    </citation>
    <scope>NUCLEOTIDE SEQUENCE</scope>
    <source>
        <strain evidence="2">GL11</strain>
    </source>
</reference>
<evidence type="ECO:0000313" key="2">
    <source>
        <dbReference type="EMBL" id="KAG1301559.1"/>
    </source>
</evidence>
<feature type="compositionally biased region" description="Low complexity" evidence="1">
    <location>
        <begin position="74"/>
        <end position="119"/>
    </location>
</feature>
<dbReference type="EMBL" id="JAANQT010003000">
    <property type="protein sequence ID" value="KAG1301559.1"/>
    <property type="molecule type" value="Genomic_DNA"/>
</dbReference>
<evidence type="ECO:0000256" key="1">
    <source>
        <dbReference type="SAM" id="MobiDB-lite"/>
    </source>
</evidence>
<keyword evidence="3" id="KW-1185">Reference proteome</keyword>
<feature type="compositionally biased region" description="Basic and acidic residues" evidence="1">
    <location>
        <begin position="60"/>
        <end position="73"/>
    </location>
</feature>
<protein>
    <submittedName>
        <fullName evidence="2">Uncharacterized protein</fullName>
    </submittedName>
</protein>
<proteinExistence type="predicted"/>
<dbReference type="Proteomes" id="UP000716291">
    <property type="component" value="Unassembled WGS sequence"/>
</dbReference>
<organism evidence="2 3">
    <name type="scientific">Rhizopus oryzae</name>
    <name type="common">Mucormycosis agent</name>
    <name type="synonym">Rhizopus arrhizus var. delemar</name>
    <dbReference type="NCBI Taxonomy" id="64495"/>
    <lineage>
        <taxon>Eukaryota</taxon>
        <taxon>Fungi</taxon>
        <taxon>Fungi incertae sedis</taxon>
        <taxon>Mucoromycota</taxon>
        <taxon>Mucoromycotina</taxon>
        <taxon>Mucoromycetes</taxon>
        <taxon>Mucorales</taxon>
        <taxon>Mucorineae</taxon>
        <taxon>Rhizopodaceae</taxon>
        <taxon>Rhizopus</taxon>
    </lineage>
</organism>
<sequence length="471" mass="52214">MDGRTETRVRCSAFVDAIIHEEGPQGSSINNDDSNNNVESSSSSSTNNRDRGTNINNSDDSNHNDRSISERNHSSSNNNINSNNESNSNSNNSNTGSYSNNSGSNTSNNNNSSSSESSNPGTSTPTEIHTPFIIKHVNVTDTFKQYQEYISSHYPTFTIEKDLQEIMATANILFLAPDDHKMLQELKILDTQENEELFNDDEFIKVTRIINEVAEKTKTIRTAKLELLTLAASMEGGNKASVVEGVANLLTKLPRVEILNMDKLGEVELQTTYYDALLSELIADQDKNVALRWPNKSTDEEQTDIRPDAIVSTVMQHDFGHPVGFGEVKPGNSSTTKHSVSLDVLRLGIASKRAIDKWELNSCFGFMINGFDLTFFITKKQHENCYTILGIAQFTYASSLSNLHSFVSMMNLNKLTKVGRCFWNECHATHVTRDDETGAMANDDAGVVPVSELYALISRTCNRTLGASSRY</sequence>
<name>A0A9P6WYN0_RHIOR</name>
<feature type="compositionally biased region" description="Low complexity" evidence="1">
    <location>
        <begin position="27"/>
        <end position="47"/>
    </location>
</feature>
<accession>A0A9P6WYN0</accession>
<comment type="caution">
    <text evidence="2">The sequence shown here is derived from an EMBL/GenBank/DDBJ whole genome shotgun (WGS) entry which is preliminary data.</text>
</comment>
<evidence type="ECO:0000313" key="3">
    <source>
        <dbReference type="Proteomes" id="UP000716291"/>
    </source>
</evidence>
<dbReference type="OrthoDB" id="2257229at2759"/>
<gene>
    <name evidence="2" type="ORF">G6F64_011691</name>
</gene>